<protein>
    <submittedName>
        <fullName evidence="2">Uncharacterized protein</fullName>
    </submittedName>
</protein>
<accession>A0AAD9T4M6</accession>
<dbReference type="AlphaFoldDB" id="A0AAD9T4M6"/>
<feature type="region of interest" description="Disordered" evidence="1">
    <location>
        <begin position="35"/>
        <end position="71"/>
    </location>
</feature>
<gene>
    <name evidence="2" type="ORF">QTJ16_000065</name>
</gene>
<feature type="region of interest" description="Disordered" evidence="1">
    <location>
        <begin position="233"/>
        <end position="276"/>
    </location>
</feature>
<sequence>MMHTGHWEGNPAGYTTVEMLLDDVFKQMASSHITRSVRNSTTHRAGGSMRIVKPNSASSSPRGSAGLGRRRTVMSDGAYRQRLAFLEQQNDMARGSIVSSDDLAAPRPRSRPVSWHPASYPATQQQYQPTCHAPSIDLCQPHTIDHSVNSGYASPDSTFSPVPMPFNGREHAQRTHQELTYACQPSASGYSATPLRHDHQFQVQTQQTPAPQGLGNMDPTMFSHFDWHSFATDDFDNSSTAPPTPESFLPRQHPESTFPTTDEIPYHPLSLSEPESDGEVLVGMGLYDAPEATKTPSTNSDFEYYRGLMMSGYLGTGSRKAAATGKGLKLEEKYVPPPSDDDEEEQDGEGEEDDEAPMPSLVAPPSQGIYLSSQPPMTVPSPAHGSSSWL</sequence>
<evidence type="ECO:0000313" key="2">
    <source>
        <dbReference type="EMBL" id="KAK2629245.1"/>
    </source>
</evidence>
<evidence type="ECO:0000313" key="3">
    <source>
        <dbReference type="Proteomes" id="UP001285354"/>
    </source>
</evidence>
<dbReference type="Proteomes" id="UP001285354">
    <property type="component" value="Unassembled WGS sequence"/>
</dbReference>
<reference evidence="2" key="1">
    <citation type="submission" date="2023-06" db="EMBL/GenBank/DDBJ databases">
        <title>Draft genome of Marssonina rosae.</title>
        <authorList>
            <person name="Cheng Q."/>
        </authorList>
    </citation>
    <scope>NUCLEOTIDE SEQUENCE</scope>
    <source>
        <strain evidence="2">R4</strain>
    </source>
</reference>
<name>A0AAD9T4M6_9HELO</name>
<feature type="region of interest" description="Disordered" evidence="1">
    <location>
        <begin position="324"/>
        <end position="390"/>
    </location>
</feature>
<keyword evidence="3" id="KW-1185">Reference proteome</keyword>
<feature type="region of interest" description="Disordered" evidence="1">
    <location>
        <begin position="96"/>
        <end position="118"/>
    </location>
</feature>
<feature type="compositionally biased region" description="Acidic residues" evidence="1">
    <location>
        <begin position="339"/>
        <end position="356"/>
    </location>
</feature>
<organism evidence="2 3">
    <name type="scientific">Diplocarpon rosae</name>
    <dbReference type="NCBI Taxonomy" id="946125"/>
    <lineage>
        <taxon>Eukaryota</taxon>
        <taxon>Fungi</taxon>
        <taxon>Dikarya</taxon>
        <taxon>Ascomycota</taxon>
        <taxon>Pezizomycotina</taxon>
        <taxon>Leotiomycetes</taxon>
        <taxon>Helotiales</taxon>
        <taxon>Drepanopezizaceae</taxon>
        <taxon>Diplocarpon</taxon>
    </lineage>
</organism>
<proteinExistence type="predicted"/>
<comment type="caution">
    <text evidence="2">The sequence shown here is derived from an EMBL/GenBank/DDBJ whole genome shotgun (WGS) entry which is preliminary data.</text>
</comment>
<evidence type="ECO:0000256" key="1">
    <source>
        <dbReference type="SAM" id="MobiDB-lite"/>
    </source>
</evidence>
<dbReference type="EMBL" id="JAUBYV010000001">
    <property type="protein sequence ID" value="KAK2629245.1"/>
    <property type="molecule type" value="Genomic_DNA"/>
</dbReference>